<dbReference type="InterPro" id="IPR051044">
    <property type="entry name" value="MAG_DAG_Lipase"/>
</dbReference>
<feature type="domain" description="Serine aminopeptidase S33" evidence="1">
    <location>
        <begin position="2"/>
        <end position="228"/>
    </location>
</feature>
<gene>
    <name evidence="2" type="ORF">HK100_012337</name>
</gene>
<dbReference type="Gene3D" id="3.40.50.1820">
    <property type="entry name" value="alpha/beta hydrolase"/>
    <property type="match status" value="1"/>
</dbReference>
<sequence>MFTRFASAGILVKAMDWRGHGRTCLKNRDAIKGYHFSYNQVFDDMLQLDQINIPDIPNATELPTFVFGHSMGGLVALSFVHSRKHAIPKLHGCIAQAPAIGVGNSVSAVIRLAVKGLGNLLQKQCIISVLEAGGGCSDRAVVEDSYRDPLNHSSVSLKLGKDGYDAIDDLNSRAHEFDVPLLLRHSVLDRFTDPKATVEFFVACGSEDKSLRLHTETEGLLHEVHLEPSAKNYIIRDYITWILNRAQPHERELFYE</sequence>
<dbReference type="AlphaFoldDB" id="A0AAD5T1N2"/>
<evidence type="ECO:0000259" key="1">
    <source>
        <dbReference type="Pfam" id="PF12146"/>
    </source>
</evidence>
<dbReference type="InterPro" id="IPR029058">
    <property type="entry name" value="AB_hydrolase_fold"/>
</dbReference>
<name>A0AAD5T1N2_9FUNG</name>
<organism evidence="2 3">
    <name type="scientific">Physocladia obscura</name>
    <dbReference type="NCBI Taxonomy" id="109957"/>
    <lineage>
        <taxon>Eukaryota</taxon>
        <taxon>Fungi</taxon>
        <taxon>Fungi incertae sedis</taxon>
        <taxon>Chytridiomycota</taxon>
        <taxon>Chytridiomycota incertae sedis</taxon>
        <taxon>Chytridiomycetes</taxon>
        <taxon>Chytridiales</taxon>
        <taxon>Chytriomycetaceae</taxon>
        <taxon>Physocladia</taxon>
    </lineage>
</organism>
<keyword evidence="3" id="KW-1185">Reference proteome</keyword>
<reference evidence="2" key="1">
    <citation type="submission" date="2020-05" db="EMBL/GenBank/DDBJ databases">
        <title>Phylogenomic resolution of chytrid fungi.</title>
        <authorList>
            <person name="Stajich J.E."/>
            <person name="Amses K."/>
            <person name="Simmons R."/>
            <person name="Seto K."/>
            <person name="Myers J."/>
            <person name="Bonds A."/>
            <person name="Quandt C.A."/>
            <person name="Barry K."/>
            <person name="Liu P."/>
            <person name="Grigoriev I."/>
            <person name="Longcore J.E."/>
            <person name="James T.Y."/>
        </authorList>
    </citation>
    <scope>NUCLEOTIDE SEQUENCE</scope>
    <source>
        <strain evidence="2">JEL0513</strain>
    </source>
</reference>
<accession>A0AAD5T1N2</accession>
<comment type="caution">
    <text evidence="2">The sequence shown here is derived from an EMBL/GenBank/DDBJ whole genome shotgun (WGS) entry which is preliminary data.</text>
</comment>
<dbReference type="Pfam" id="PF12146">
    <property type="entry name" value="Hydrolase_4"/>
    <property type="match status" value="1"/>
</dbReference>
<protein>
    <recommendedName>
        <fullName evidence="1">Serine aminopeptidase S33 domain-containing protein</fullName>
    </recommendedName>
</protein>
<dbReference type="EMBL" id="JADGJH010000873">
    <property type="protein sequence ID" value="KAJ3121547.1"/>
    <property type="molecule type" value="Genomic_DNA"/>
</dbReference>
<proteinExistence type="predicted"/>
<dbReference type="SUPFAM" id="SSF53474">
    <property type="entry name" value="alpha/beta-Hydrolases"/>
    <property type="match status" value="1"/>
</dbReference>
<dbReference type="Proteomes" id="UP001211907">
    <property type="component" value="Unassembled WGS sequence"/>
</dbReference>
<evidence type="ECO:0000313" key="3">
    <source>
        <dbReference type="Proteomes" id="UP001211907"/>
    </source>
</evidence>
<evidence type="ECO:0000313" key="2">
    <source>
        <dbReference type="EMBL" id="KAJ3121547.1"/>
    </source>
</evidence>
<dbReference type="InterPro" id="IPR022742">
    <property type="entry name" value="Hydrolase_4"/>
</dbReference>
<dbReference type="PANTHER" id="PTHR11614">
    <property type="entry name" value="PHOSPHOLIPASE-RELATED"/>
    <property type="match status" value="1"/>
</dbReference>